<protein>
    <submittedName>
        <fullName evidence="1">Uncharacterized protein</fullName>
    </submittedName>
</protein>
<sequence>MSAIPFGRKIPYLEGKRCFSCNAALDEGHGYHHDHVLDYFRDYINSLNLSHRDTQIVIEYFVKSAIRYMRFRTCAICSDCNAKDGHLKSSDCLAGHPAVINKYFSCKAAELYQLVSPSMKSLKRRIAYGKKLSRKYERDLQRRMNFGKRRIDCIVARL</sequence>
<evidence type="ECO:0000313" key="2">
    <source>
        <dbReference type="Proteomes" id="UP001292182"/>
    </source>
</evidence>
<keyword evidence="2" id="KW-1185">Reference proteome</keyword>
<reference evidence="2" key="1">
    <citation type="submission" date="2023-07" db="EMBL/GenBank/DDBJ databases">
        <title>Whole genome sequence analysis of rice epiphytic Sphingomonas sanguinis OsEp_Plm_15B2.</title>
        <authorList>
            <person name="Sahu K.P."/>
            <person name="Asharani P."/>
            <person name="Reddy B."/>
            <person name="Kumar A."/>
        </authorList>
    </citation>
    <scope>NUCLEOTIDE SEQUENCE [LARGE SCALE GENOMIC DNA]</scope>
    <source>
        <strain evidence="2">OsEp_Plm_15B2</strain>
    </source>
</reference>
<dbReference type="EMBL" id="JAOBTW010000008">
    <property type="protein sequence ID" value="MDZ7282170.1"/>
    <property type="molecule type" value="Genomic_DNA"/>
</dbReference>
<dbReference type="Proteomes" id="UP001292182">
    <property type="component" value="Unassembled WGS sequence"/>
</dbReference>
<comment type="caution">
    <text evidence="1">The sequence shown here is derived from an EMBL/GenBank/DDBJ whole genome shotgun (WGS) entry which is preliminary data.</text>
</comment>
<organism evidence="1 2">
    <name type="scientific">Sphingomonas sanguinis</name>
    <dbReference type="NCBI Taxonomy" id="33051"/>
    <lineage>
        <taxon>Bacteria</taxon>
        <taxon>Pseudomonadati</taxon>
        <taxon>Pseudomonadota</taxon>
        <taxon>Alphaproteobacteria</taxon>
        <taxon>Sphingomonadales</taxon>
        <taxon>Sphingomonadaceae</taxon>
        <taxon>Sphingomonas</taxon>
    </lineage>
</organism>
<accession>A0ABU5LQG5</accession>
<name>A0ABU5LQG5_9SPHN</name>
<evidence type="ECO:0000313" key="1">
    <source>
        <dbReference type="EMBL" id="MDZ7282170.1"/>
    </source>
</evidence>
<proteinExistence type="predicted"/>
<dbReference type="RefSeq" id="WP_322539263.1">
    <property type="nucleotide sequence ID" value="NZ_JAOBTW010000008.1"/>
</dbReference>
<gene>
    <name evidence="1" type="ORF">N4G62_09035</name>
</gene>